<dbReference type="HOGENOM" id="CLU_009583_1_0_5"/>
<dbReference type="InterPro" id="IPR001296">
    <property type="entry name" value="Glyco_trans_1"/>
</dbReference>
<organism evidence="5">
    <name type="scientific">Brucella pinnipedialis M292/94/1</name>
    <dbReference type="NCBI Taxonomy" id="520462"/>
    <lineage>
        <taxon>Bacteria</taxon>
        <taxon>Pseudomonadati</taxon>
        <taxon>Pseudomonadota</taxon>
        <taxon>Alphaproteobacteria</taxon>
        <taxon>Hyphomicrobiales</taxon>
        <taxon>Brucellaceae</taxon>
        <taxon>Brucella/Ochrobactrum group</taxon>
        <taxon>Brucella</taxon>
    </lineage>
</organism>
<keyword evidence="2" id="KW-0328">Glycosyltransferase</keyword>
<dbReference type="Pfam" id="PF00534">
    <property type="entry name" value="Glycos_transf_1"/>
    <property type="match status" value="1"/>
</dbReference>
<dbReference type="GeneID" id="93016211"/>
<gene>
    <name evidence="5" type="ORF">BALG_01722</name>
</gene>
<feature type="domain" description="Glycosyl transferase family 1" evidence="4">
    <location>
        <begin position="167"/>
        <end position="326"/>
    </location>
</feature>
<protein>
    <submittedName>
        <fullName evidence="5">Glycosyl transferase</fullName>
    </submittedName>
</protein>
<name>A0A0E1XE34_9HYPH</name>
<keyword evidence="3 5" id="KW-0808">Transferase</keyword>
<accession>A0A0E1XE34</accession>
<dbReference type="EMBL" id="EQ999546">
    <property type="protein sequence ID" value="EEZ31602.1"/>
    <property type="molecule type" value="Genomic_DNA"/>
</dbReference>
<evidence type="ECO:0000313" key="5">
    <source>
        <dbReference type="EMBL" id="EEZ31602.1"/>
    </source>
</evidence>
<dbReference type="Gene3D" id="3.40.50.2000">
    <property type="entry name" value="Glycogen Phosphorylase B"/>
    <property type="match status" value="1"/>
</dbReference>
<reference evidence="5" key="1">
    <citation type="submission" date="2009-01" db="EMBL/GenBank/DDBJ databases">
        <title>The Genome Sequence of Brucella pinnipedialis M292/94/1.</title>
        <authorList>
            <consortium name="The Broad Institute Genome Sequencing Platform"/>
            <person name="Ward D."/>
            <person name="Young S.K."/>
            <person name="Kodira C.D."/>
            <person name="Zeng Q."/>
            <person name="Koehrsen M."/>
            <person name="Alvarado L."/>
            <person name="Berlin A."/>
            <person name="Borenstein D."/>
            <person name="Chen Z."/>
            <person name="Engels R."/>
            <person name="Freedman E."/>
            <person name="Gellesch M."/>
            <person name="Goldberg J."/>
            <person name="Griggs A."/>
            <person name="Gujja S."/>
            <person name="Heiman D."/>
            <person name="Hepburn T."/>
            <person name="Howarth C."/>
            <person name="Jen D."/>
            <person name="Larson L."/>
            <person name="Lewis B."/>
            <person name="Mehta T."/>
            <person name="Park D."/>
            <person name="Pearson M."/>
            <person name="Roberts A."/>
            <person name="Saif S."/>
            <person name="Shea T."/>
            <person name="Shenoy N."/>
            <person name="Sisk P."/>
            <person name="Stolte C."/>
            <person name="Sykes S."/>
            <person name="Walk T."/>
            <person name="White J."/>
            <person name="Yandava C."/>
            <person name="Whatmore A.M."/>
            <person name="Perrett L.L."/>
            <person name="O'Callaghan D."/>
            <person name="Nusbaum C."/>
            <person name="Galagan J."/>
            <person name="Birren B."/>
        </authorList>
    </citation>
    <scope>NUCLEOTIDE SEQUENCE [LARGE SCALE GENOMIC DNA]</scope>
    <source>
        <strain evidence="5">M292/94/1</strain>
    </source>
</reference>
<dbReference type="RefSeq" id="WP_002964609.1">
    <property type="nucleotide sequence ID" value="NZ_EQ999546.1"/>
</dbReference>
<dbReference type="SUPFAM" id="SSF53756">
    <property type="entry name" value="UDP-Glycosyltransferase/glycogen phosphorylase"/>
    <property type="match status" value="1"/>
</dbReference>
<dbReference type="PANTHER" id="PTHR12526">
    <property type="entry name" value="GLYCOSYLTRANSFERASE"/>
    <property type="match status" value="1"/>
</dbReference>
<dbReference type="GO" id="GO:0016757">
    <property type="term" value="F:glycosyltransferase activity"/>
    <property type="evidence" value="ECO:0007669"/>
    <property type="project" value="UniProtKB-KW"/>
</dbReference>
<evidence type="ECO:0000256" key="3">
    <source>
        <dbReference type="ARBA" id="ARBA00022679"/>
    </source>
</evidence>
<dbReference type="CDD" id="cd03801">
    <property type="entry name" value="GT4_PimA-like"/>
    <property type="match status" value="1"/>
</dbReference>
<evidence type="ECO:0000259" key="4">
    <source>
        <dbReference type="Pfam" id="PF00534"/>
    </source>
</evidence>
<sequence length="354" mass="39238">MTLSGQVPVREVEVVAPNFKRRLSGVTSTIVQLIPLQRAMGLKIATMGPGLPDTLPHLGWSALPSFWSRPKTRRFRIWHARRNIEMLAGIFMRDVLRMKLRLVFTSAAQRHHKPFTKWLIRRMNAVIATSVRSGSFLEVPHQVIMHGVDLERFHPPLAEDDDFSASGLPGKYAVGCFGRVRPSKGTDLFVDAMIALLPKYPDWTAIVTGRTTAEYQAFEAELRTRIAAAGLQDRILILGEVPDVRVWYRRLTLYVAPSRNEGFGLTPLEAMASKTAVVASDAGAYAEMVVEDTGRFVPAGDGRALTNAIEPYLADPAMTKRCGENALAHVREAFPLQKEAAAISSVYEQVFAGR</sequence>
<proteinExistence type="inferred from homology"/>
<dbReference type="PANTHER" id="PTHR12526:SF640">
    <property type="entry name" value="COLANIC ACID BIOSYNTHESIS GLYCOSYLTRANSFERASE WCAL-RELATED"/>
    <property type="match status" value="1"/>
</dbReference>
<comment type="similarity">
    <text evidence="1">Belongs to the glycosyltransferase group 1 family. Glycosyltransferase 4 subfamily.</text>
</comment>
<dbReference type="AlphaFoldDB" id="A0A0E1XE34"/>
<evidence type="ECO:0000256" key="2">
    <source>
        <dbReference type="ARBA" id="ARBA00022676"/>
    </source>
</evidence>
<evidence type="ECO:0000256" key="1">
    <source>
        <dbReference type="ARBA" id="ARBA00009481"/>
    </source>
</evidence>
<dbReference type="Proteomes" id="UP000004659">
    <property type="component" value="Unassembled WGS sequence"/>
</dbReference>